<accession>A0A9X4QWN4</accession>
<proteinExistence type="inferred from homology"/>
<sequence length="543" mass="58583">MQIQVPYDVRLSACGVKHLALYQAIRDSIVAGQLPPGAKLPSTRTLADAYGLSRGSVSIAYEMLAAEGYVRASVGRGTYVAGADARPAESRQRSGDDATEPPPNAEAHGADIVPAAAPADSAAFGLSRWGDTTRAGGLAGRVSAGTNASGKAARFKNRSPLNRAAWASDGFPGCRGKPRYRRSGGGGGPAPADDGTSAAGSAELRRAIAGRLRRERGILCEAEDIVVTGGSMQAIALLAQLLLEPGKSAVAEDPCYSGIQRAIRASGAALIPAPVDRQGIVPGDWPAQLLFVTPTRQFPTGAVLTYERRMALLDWAVKREGWIVEDDYDSEFRWSGRPLAPLKSLDRQERVVYVGSFSRAMRQEVRIGYAVLPSALREPFLLAKQLYDPYPAGLTEQRALADWMNQGEYDRHLRRSRRVFNRLQGLLREELSKLAPLFDVHPADAGLLLFATWRDSPERYERFASACGQAGVSWGDGSAYAAEQRSAERTALFGFAHLDEEGIAAGMRRIRETAVRQGLLDERMEDKPAMQKYAARNGGAEDA</sequence>
<evidence type="ECO:0000256" key="3">
    <source>
        <dbReference type="ARBA" id="ARBA00022576"/>
    </source>
</evidence>
<dbReference type="Pfam" id="PF00392">
    <property type="entry name" value="GntR"/>
    <property type="match status" value="1"/>
</dbReference>
<dbReference type="InterPro" id="IPR051446">
    <property type="entry name" value="HTH_trans_reg/aminotransferase"/>
</dbReference>
<evidence type="ECO:0000256" key="2">
    <source>
        <dbReference type="ARBA" id="ARBA00005384"/>
    </source>
</evidence>
<dbReference type="GO" id="GO:0003700">
    <property type="term" value="F:DNA-binding transcription factor activity"/>
    <property type="evidence" value="ECO:0007669"/>
    <property type="project" value="InterPro"/>
</dbReference>
<gene>
    <name evidence="10" type="ORF">OMP40_39280</name>
</gene>
<organism evidence="10 11">
    <name type="scientific">Cohnella rhizosphaerae</name>
    <dbReference type="NCBI Taxonomy" id="1457232"/>
    <lineage>
        <taxon>Bacteria</taxon>
        <taxon>Bacillati</taxon>
        <taxon>Bacillota</taxon>
        <taxon>Bacilli</taxon>
        <taxon>Bacillales</taxon>
        <taxon>Paenibacillaceae</taxon>
        <taxon>Cohnella</taxon>
    </lineage>
</organism>
<feature type="region of interest" description="Disordered" evidence="8">
    <location>
        <begin position="167"/>
        <end position="200"/>
    </location>
</feature>
<keyword evidence="3 10" id="KW-0032">Aminotransferase</keyword>
<dbReference type="Gene3D" id="3.40.640.10">
    <property type="entry name" value="Type I PLP-dependent aspartate aminotransferase-like (Major domain)"/>
    <property type="match status" value="1"/>
</dbReference>
<dbReference type="AlphaFoldDB" id="A0A9X4QWN4"/>
<evidence type="ECO:0000313" key="10">
    <source>
        <dbReference type="EMBL" id="MDG0814661.1"/>
    </source>
</evidence>
<protein>
    <submittedName>
        <fullName evidence="10">PLP-dependent aminotransferase family protein</fullName>
    </submittedName>
</protein>
<evidence type="ECO:0000259" key="9">
    <source>
        <dbReference type="PROSITE" id="PS50949"/>
    </source>
</evidence>
<reference evidence="10" key="1">
    <citation type="submission" date="2022-10" db="EMBL/GenBank/DDBJ databases">
        <title>Comparative genomic analysis of Cohnella hashimotonis sp. nov., isolated from the International Space Station.</title>
        <authorList>
            <person name="Simpson A."/>
            <person name="Venkateswaran K."/>
        </authorList>
    </citation>
    <scope>NUCLEOTIDE SEQUENCE</scope>
    <source>
        <strain evidence="10">DSM 28161</strain>
    </source>
</reference>
<keyword evidence="5" id="KW-0805">Transcription regulation</keyword>
<evidence type="ECO:0000313" key="11">
    <source>
        <dbReference type="Proteomes" id="UP001153404"/>
    </source>
</evidence>
<evidence type="ECO:0000256" key="1">
    <source>
        <dbReference type="ARBA" id="ARBA00001933"/>
    </source>
</evidence>
<dbReference type="Proteomes" id="UP001153404">
    <property type="component" value="Unassembled WGS sequence"/>
</dbReference>
<dbReference type="InterPro" id="IPR004839">
    <property type="entry name" value="Aminotransferase_I/II_large"/>
</dbReference>
<dbReference type="Gene3D" id="1.10.10.10">
    <property type="entry name" value="Winged helix-like DNA-binding domain superfamily/Winged helix DNA-binding domain"/>
    <property type="match status" value="1"/>
</dbReference>
<feature type="compositionally biased region" description="Basic and acidic residues" evidence="8">
    <location>
        <begin position="86"/>
        <end position="96"/>
    </location>
</feature>
<feature type="compositionally biased region" description="Low complexity" evidence="8">
    <location>
        <begin position="190"/>
        <end position="200"/>
    </location>
</feature>
<dbReference type="CDD" id="cd00609">
    <property type="entry name" value="AAT_like"/>
    <property type="match status" value="1"/>
</dbReference>
<dbReference type="CDD" id="cd07377">
    <property type="entry name" value="WHTH_GntR"/>
    <property type="match status" value="1"/>
</dbReference>
<feature type="region of interest" description="Disordered" evidence="8">
    <location>
        <begin position="83"/>
        <end position="109"/>
    </location>
</feature>
<comment type="caution">
    <text evidence="10">The sequence shown here is derived from an EMBL/GenBank/DDBJ whole genome shotgun (WGS) entry which is preliminary data.</text>
</comment>
<dbReference type="GO" id="GO:0008483">
    <property type="term" value="F:transaminase activity"/>
    <property type="evidence" value="ECO:0007669"/>
    <property type="project" value="UniProtKB-KW"/>
</dbReference>
<evidence type="ECO:0000256" key="5">
    <source>
        <dbReference type="ARBA" id="ARBA00023015"/>
    </source>
</evidence>
<dbReference type="SMART" id="SM00345">
    <property type="entry name" value="HTH_GNTR"/>
    <property type="match status" value="1"/>
</dbReference>
<dbReference type="PANTHER" id="PTHR46577:SF1">
    <property type="entry name" value="HTH-TYPE TRANSCRIPTIONAL REGULATORY PROTEIN GABR"/>
    <property type="match status" value="1"/>
</dbReference>
<name>A0A9X4QWN4_9BACL</name>
<keyword evidence="11" id="KW-1185">Reference proteome</keyword>
<dbReference type="EMBL" id="JAPDIA010000009">
    <property type="protein sequence ID" value="MDG0814661.1"/>
    <property type="molecule type" value="Genomic_DNA"/>
</dbReference>
<dbReference type="InterPro" id="IPR000524">
    <property type="entry name" value="Tscrpt_reg_HTH_GntR"/>
</dbReference>
<dbReference type="PROSITE" id="PS50949">
    <property type="entry name" value="HTH_GNTR"/>
    <property type="match status" value="1"/>
</dbReference>
<feature type="domain" description="HTH gntR-type" evidence="9">
    <location>
        <begin position="15"/>
        <end position="83"/>
    </location>
</feature>
<dbReference type="GO" id="GO:0030170">
    <property type="term" value="F:pyridoxal phosphate binding"/>
    <property type="evidence" value="ECO:0007669"/>
    <property type="project" value="InterPro"/>
</dbReference>
<dbReference type="InterPro" id="IPR015424">
    <property type="entry name" value="PyrdxlP-dep_Trfase"/>
</dbReference>
<evidence type="ECO:0000256" key="4">
    <source>
        <dbReference type="ARBA" id="ARBA00022898"/>
    </source>
</evidence>
<comment type="cofactor">
    <cofactor evidence="1">
        <name>pyridoxal 5'-phosphate</name>
        <dbReference type="ChEBI" id="CHEBI:597326"/>
    </cofactor>
</comment>
<dbReference type="SUPFAM" id="SSF53383">
    <property type="entry name" value="PLP-dependent transferases"/>
    <property type="match status" value="1"/>
</dbReference>
<keyword evidence="7" id="KW-0804">Transcription</keyword>
<dbReference type="Pfam" id="PF00155">
    <property type="entry name" value="Aminotran_1_2"/>
    <property type="match status" value="1"/>
</dbReference>
<keyword evidence="3 10" id="KW-0808">Transferase</keyword>
<dbReference type="InterPro" id="IPR036388">
    <property type="entry name" value="WH-like_DNA-bd_sf"/>
</dbReference>
<dbReference type="SUPFAM" id="SSF46785">
    <property type="entry name" value="Winged helix' DNA-binding domain"/>
    <property type="match status" value="1"/>
</dbReference>
<evidence type="ECO:0000256" key="7">
    <source>
        <dbReference type="ARBA" id="ARBA00023163"/>
    </source>
</evidence>
<keyword evidence="6" id="KW-0238">DNA-binding</keyword>
<dbReference type="InterPro" id="IPR015421">
    <property type="entry name" value="PyrdxlP-dep_Trfase_major"/>
</dbReference>
<dbReference type="RefSeq" id="WP_277539626.1">
    <property type="nucleotide sequence ID" value="NZ_JAPDIA010000009.1"/>
</dbReference>
<evidence type="ECO:0000256" key="8">
    <source>
        <dbReference type="SAM" id="MobiDB-lite"/>
    </source>
</evidence>
<dbReference type="InterPro" id="IPR036390">
    <property type="entry name" value="WH_DNA-bd_sf"/>
</dbReference>
<comment type="similarity">
    <text evidence="2">In the C-terminal section; belongs to the class-I pyridoxal-phosphate-dependent aminotransferase family.</text>
</comment>
<keyword evidence="4" id="KW-0663">Pyridoxal phosphate</keyword>
<dbReference type="GO" id="GO:0003677">
    <property type="term" value="F:DNA binding"/>
    <property type="evidence" value="ECO:0007669"/>
    <property type="project" value="UniProtKB-KW"/>
</dbReference>
<dbReference type="PANTHER" id="PTHR46577">
    <property type="entry name" value="HTH-TYPE TRANSCRIPTIONAL REGULATORY PROTEIN GABR"/>
    <property type="match status" value="1"/>
</dbReference>
<dbReference type="PRINTS" id="PR00035">
    <property type="entry name" value="HTHGNTR"/>
</dbReference>
<evidence type="ECO:0000256" key="6">
    <source>
        <dbReference type="ARBA" id="ARBA00023125"/>
    </source>
</evidence>